<protein>
    <submittedName>
        <fullName evidence="4">Acyl-CoA dehydrogenase</fullName>
    </submittedName>
</protein>
<dbReference type="GO" id="GO:0050660">
    <property type="term" value="F:flavin adenine dinucleotide binding"/>
    <property type="evidence" value="ECO:0007669"/>
    <property type="project" value="InterPro"/>
</dbReference>
<dbReference type="InterPro" id="IPR013786">
    <property type="entry name" value="AcylCoA_DH/ox_N"/>
</dbReference>
<dbReference type="Gene3D" id="1.10.540.10">
    <property type="entry name" value="Acyl-CoA dehydrogenase/oxidase, N-terminal domain"/>
    <property type="match status" value="1"/>
</dbReference>
<dbReference type="SUPFAM" id="SSF47203">
    <property type="entry name" value="Acyl-CoA dehydrogenase C-terminal domain-like"/>
    <property type="match status" value="1"/>
</dbReference>
<dbReference type="InterPro" id="IPR009100">
    <property type="entry name" value="AcylCoA_DH/oxidase_NM_dom_sf"/>
</dbReference>
<dbReference type="PANTHER" id="PTHR43884:SF25">
    <property type="entry name" value="ACYL-COA DEHYDROGENASE YDBM-RELATED"/>
    <property type="match status" value="1"/>
</dbReference>
<dbReference type="PANTHER" id="PTHR43884">
    <property type="entry name" value="ACYL-COA DEHYDROGENASE"/>
    <property type="match status" value="1"/>
</dbReference>
<dbReference type="Pfam" id="PF08028">
    <property type="entry name" value="Acyl-CoA_dh_2"/>
    <property type="match status" value="1"/>
</dbReference>
<evidence type="ECO:0000259" key="3">
    <source>
        <dbReference type="Pfam" id="PF08028"/>
    </source>
</evidence>
<feature type="domain" description="Acyl-CoA dehydrogenase C-terminal" evidence="3">
    <location>
        <begin position="244"/>
        <end position="368"/>
    </location>
</feature>
<dbReference type="Gene3D" id="2.40.110.10">
    <property type="entry name" value="Butyryl-CoA Dehydrogenase, subunit A, domain 2"/>
    <property type="match status" value="1"/>
</dbReference>
<gene>
    <name evidence="4" type="ORF">N864_18680</name>
</gene>
<sequence length="395" mass="42557">MTTEASPAAYLSEEVLERIRGRAARLDRENAFFDADLEDLRAAGYLTAMVPVELGGGGLTLQQLTLEQMRLAGAAPATALAVNMHQVWVGVANTVRAHGDSSMDFVLEEAAAGELFGFGISEAGNDLVLFGSSSEARPDGDGGYRFHGTKIFTSLSPAWTRLGTFGTDTSGHDGPHSVYGFVRRDDPGVTVKDDWDTLGMRASQSCTTILDGAHAPADRVVRRLPPGPTMDPLIFGIFANFEILLASVYTGVAQRAIEVATDTVKRRTSLKNQGAPYSNDPDIRWRLADAALALDGVYPQIELIARDVDALVDRGPRWMPQLSAVKSRATETALRVVEQCIRVSGGSSYFNRSELSRLYRDVLAGIFHPSDDESVHGAWANALLGPVVPWPPAEG</sequence>
<dbReference type="AlphaFoldDB" id="W9GEX3"/>
<accession>W9GEX3</accession>
<dbReference type="CDD" id="cd00567">
    <property type="entry name" value="ACAD"/>
    <property type="match status" value="1"/>
</dbReference>
<keyword evidence="5" id="KW-1185">Reference proteome</keyword>
<dbReference type="SUPFAM" id="SSF56645">
    <property type="entry name" value="Acyl-CoA dehydrogenase NM domain-like"/>
    <property type="match status" value="1"/>
</dbReference>
<dbReference type="PIRSF" id="PIRSF016578">
    <property type="entry name" value="HsaA"/>
    <property type="match status" value="1"/>
</dbReference>
<keyword evidence="1" id="KW-0560">Oxidoreductase</keyword>
<dbReference type="InterPro" id="IPR037069">
    <property type="entry name" value="AcylCoA_DH/ox_N_sf"/>
</dbReference>
<dbReference type="PATRIC" id="fig|584657.3.peg.4342"/>
<evidence type="ECO:0000259" key="2">
    <source>
        <dbReference type="Pfam" id="PF02771"/>
    </source>
</evidence>
<comment type="caution">
    <text evidence="4">The sequence shown here is derived from an EMBL/GenBank/DDBJ whole genome shotgun (WGS) entry which is preliminary data.</text>
</comment>
<dbReference type="InterPro" id="IPR013107">
    <property type="entry name" value="Acyl-CoA_DH_C"/>
</dbReference>
<evidence type="ECO:0000256" key="1">
    <source>
        <dbReference type="ARBA" id="ARBA00023002"/>
    </source>
</evidence>
<reference evidence="5" key="1">
    <citation type="submission" date="2013-08" db="EMBL/GenBank/DDBJ databases">
        <title>Intrasporangium oryzae NRRL B-24470.</title>
        <authorList>
            <person name="Liu H."/>
            <person name="Wang G."/>
        </authorList>
    </citation>
    <scope>NUCLEOTIDE SEQUENCE [LARGE SCALE GENOMIC DNA]</scope>
    <source>
        <strain evidence="5">Q5-1</strain>
    </source>
</reference>
<name>W9GEX3_9MICO</name>
<dbReference type="InterPro" id="IPR036250">
    <property type="entry name" value="AcylCo_DH-like_C"/>
</dbReference>
<dbReference type="Proteomes" id="UP000019494">
    <property type="component" value="Unassembled WGS sequence"/>
</dbReference>
<feature type="domain" description="Acyl-CoA dehydrogenase/oxidase N-terminal" evidence="2">
    <location>
        <begin position="16"/>
        <end position="99"/>
    </location>
</feature>
<proteinExistence type="predicted"/>
<dbReference type="GO" id="GO:0003995">
    <property type="term" value="F:acyl-CoA dehydrogenase activity"/>
    <property type="evidence" value="ECO:0007669"/>
    <property type="project" value="TreeGrafter"/>
</dbReference>
<organism evidence="4 5">
    <name type="scientific">Intrasporangium chromatireducens Q5-1</name>
    <dbReference type="NCBI Taxonomy" id="584657"/>
    <lineage>
        <taxon>Bacteria</taxon>
        <taxon>Bacillati</taxon>
        <taxon>Actinomycetota</taxon>
        <taxon>Actinomycetes</taxon>
        <taxon>Micrococcales</taxon>
        <taxon>Intrasporangiaceae</taxon>
        <taxon>Intrasporangium</taxon>
    </lineage>
</organism>
<dbReference type="InterPro" id="IPR046373">
    <property type="entry name" value="Acyl-CoA_Oxase/DH_mid-dom_sf"/>
</dbReference>
<evidence type="ECO:0000313" key="5">
    <source>
        <dbReference type="Proteomes" id="UP000019494"/>
    </source>
</evidence>
<evidence type="ECO:0000313" key="4">
    <source>
        <dbReference type="EMBL" id="EWT03772.1"/>
    </source>
</evidence>
<dbReference type="Gene3D" id="1.20.140.10">
    <property type="entry name" value="Butyryl-CoA Dehydrogenase, subunit A, domain 3"/>
    <property type="match status" value="1"/>
</dbReference>
<dbReference type="EMBL" id="AWQS01000475">
    <property type="protein sequence ID" value="EWT03772.1"/>
    <property type="molecule type" value="Genomic_DNA"/>
</dbReference>
<dbReference type="OrthoDB" id="3404950at2"/>
<dbReference type="Pfam" id="PF02771">
    <property type="entry name" value="Acyl-CoA_dh_N"/>
    <property type="match status" value="1"/>
</dbReference>
<dbReference type="RefSeq" id="WP_034722752.1">
    <property type="nucleotide sequence ID" value="NZ_AWQS01000475.1"/>
</dbReference>